<sequence length="142" mass="16314">MFTKRIWQNHFVRHEGYQWGTKLTDKEAVFSRDGVLQQFDKPVRLLSELANELMAKYRTQPLAIRWLQLIDATVLAAARYRTNPCARPRRSWQHTTSGRLYASRQRGLAVELYRQLKACGGTVPACSCPTVSVLFQPFGNLS</sequence>
<evidence type="ECO:0000313" key="1">
    <source>
        <dbReference type="EMBL" id="AWV48715.1"/>
    </source>
</evidence>
<name>A0AAD0KXB6_MYCLR</name>
<dbReference type="EMBL" id="CP029543">
    <property type="protein sequence ID" value="AWV48715.1"/>
    <property type="molecule type" value="Genomic_DNA"/>
</dbReference>
<protein>
    <submittedName>
        <fullName evidence="1">Uncharacterized protein</fullName>
    </submittedName>
</protein>
<dbReference type="Proteomes" id="UP000249682">
    <property type="component" value="Chromosome"/>
</dbReference>
<gene>
    <name evidence="1" type="ORF">DIJ64_13580</name>
</gene>
<dbReference type="AlphaFoldDB" id="A0AAD0KXB6"/>
<evidence type="ECO:0000313" key="2">
    <source>
        <dbReference type="Proteomes" id="UP000249682"/>
    </source>
</evidence>
<accession>A0AAD0KXB6</accession>
<organism evidence="1 2">
    <name type="scientific">Mycobacterium leprae</name>
    <dbReference type="NCBI Taxonomy" id="1769"/>
    <lineage>
        <taxon>Bacteria</taxon>
        <taxon>Bacillati</taxon>
        <taxon>Actinomycetota</taxon>
        <taxon>Actinomycetes</taxon>
        <taxon>Mycobacteriales</taxon>
        <taxon>Mycobacteriaceae</taxon>
        <taxon>Mycobacterium</taxon>
    </lineage>
</organism>
<proteinExistence type="predicted"/>
<reference evidence="1 2" key="1">
    <citation type="submission" date="2018-05" db="EMBL/GenBank/DDBJ databases">
        <title>Evolution of small genomes with special reference to Mycobacterium leprae.</title>
        <authorList>
            <person name="Mohanty P.S."/>
            <person name="Bansal A.K."/>
            <person name="Gupta U.D."/>
            <person name="Naaz F."/>
            <person name="Dwivedi V.D."/>
            <person name="Singh H."/>
            <person name="Gupta G."/>
            <person name="Sharma S."/>
            <person name="Arora M."/>
        </authorList>
    </citation>
    <scope>NUCLEOTIDE SEQUENCE [LARGE SCALE GENOMIC DNA]</scope>
    <source>
        <strain evidence="1 2">MRHRU-235-G</strain>
    </source>
</reference>